<name>A0A9P8HQM3_9PEZI</name>
<feature type="region of interest" description="Disordered" evidence="1">
    <location>
        <begin position="118"/>
        <end position="138"/>
    </location>
</feature>
<dbReference type="EMBL" id="JAGHQM010004637">
    <property type="protein sequence ID" value="KAH0533866.1"/>
    <property type="molecule type" value="Genomic_DNA"/>
</dbReference>
<evidence type="ECO:0000313" key="2">
    <source>
        <dbReference type="EMBL" id="KAH0533866.1"/>
    </source>
</evidence>
<evidence type="ECO:0000256" key="1">
    <source>
        <dbReference type="SAM" id="MobiDB-lite"/>
    </source>
</evidence>
<feature type="non-terminal residue" evidence="2">
    <location>
        <position position="1"/>
    </location>
</feature>
<protein>
    <submittedName>
        <fullName evidence="2">Uncharacterized protein</fullName>
    </submittedName>
</protein>
<comment type="caution">
    <text evidence="2">The sequence shown here is derived from an EMBL/GenBank/DDBJ whole genome shotgun (WGS) entry which is preliminary data.</text>
</comment>
<evidence type="ECO:0000313" key="3">
    <source>
        <dbReference type="Proteomes" id="UP000750711"/>
    </source>
</evidence>
<accession>A0A9P8HQM3</accession>
<organism evidence="2 3">
    <name type="scientific">Trichoglossum hirsutum</name>
    <dbReference type="NCBI Taxonomy" id="265104"/>
    <lineage>
        <taxon>Eukaryota</taxon>
        <taxon>Fungi</taxon>
        <taxon>Dikarya</taxon>
        <taxon>Ascomycota</taxon>
        <taxon>Pezizomycotina</taxon>
        <taxon>Geoglossomycetes</taxon>
        <taxon>Geoglossales</taxon>
        <taxon>Geoglossaceae</taxon>
        <taxon>Trichoglossum</taxon>
    </lineage>
</organism>
<keyword evidence="3" id="KW-1185">Reference proteome</keyword>
<dbReference type="Proteomes" id="UP000750711">
    <property type="component" value="Unassembled WGS sequence"/>
</dbReference>
<reference evidence="2" key="1">
    <citation type="submission" date="2021-03" db="EMBL/GenBank/DDBJ databases">
        <title>Comparative genomics and phylogenomic investigation of the class Geoglossomycetes provide insights into ecological specialization and systematics.</title>
        <authorList>
            <person name="Melie T."/>
            <person name="Pirro S."/>
            <person name="Miller A.N."/>
            <person name="Quandt A."/>
        </authorList>
    </citation>
    <scope>NUCLEOTIDE SEQUENCE</scope>
    <source>
        <strain evidence="2">CAQ_001_2017</strain>
    </source>
</reference>
<sequence>LEKQLDEQESERNKSQRSVRNVDRTVRDLQAQIDRRDKINAQLEEEISKSRDKADRLLQTIEELQSSDSANQLAARRAERELREEKENALRLERELEGWKGLRLERGVARTATANTLPALSEDGGDAAGGECEEPVRKRSVPAAANIVVPKRMGSNSKGFL</sequence>
<proteinExistence type="predicted"/>
<feature type="region of interest" description="Disordered" evidence="1">
    <location>
        <begin position="1"/>
        <end position="25"/>
    </location>
</feature>
<gene>
    <name evidence="2" type="ORF">GP486_008958</name>
</gene>
<dbReference type="AlphaFoldDB" id="A0A9P8HQM3"/>